<dbReference type="Gene3D" id="1.10.3290.10">
    <property type="entry name" value="Fido-like domain"/>
    <property type="match status" value="1"/>
</dbReference>
<proteinExistence type="predicted"/>
<dbReference type="InterPro" id="IPR003812">
    <property type="entry name" value="Fido"/>
</dbReference>
<protein>
    <submittedName>
        <fullName evidence="2">Fic family protein</fullName>
    </submittedName>
</protein>
<feature type="domain" description="Fido" evidence="1">
    <location>
        <begin position="147"/>
        <end position="284"/>
    </location>
</feature>
<dbReference type="PROSITE" id="PS51459">
    <property type="entry name" value="FIDO"/>
    <property type="match status" value="1"/>
</dbReference>
<comment type="caution">
    <text evidence="2">The sequence shown here is derived from an EMBL/GenBank/DDBJ whole genome shotgun (WGS) entry which is preliminary data.</text>
</comment>
<name>A0A8T3URB2_9ARCH</name>
<dbReference type="EMBL" id="JADFAR010000014">
    <property type="protein sequence ID" value="MBE5728472.1"/>
    <property type="molecule type" value="Genomic_DNA"/>
</dbReference>
<accession>A0A8T3URB2</accession>
<evidence type="ECO:0000313" key="3">
    <source>
        <dbReference type="Proteomes" id="UP000718571"/>
    </source>
</evidence>
<dbReference type="PANTHER" id="PTHR13504">
    <property type="entry name" value="FIDO DOMAIN-CONTAINING PROTEIN DDB_G0283145"/>
    <property type="match status" value="1"/>
</dbReference>
<organism evidence="2 3">
    <name type="scientific">Candidatus Acidifodinimicrobium mancum</name>
    <dbReference type="NCBI Taxonomy" id="2898728"/>
    <lineage>
        <taxon>Archaea</taxon>
        <taxon>Candidatus Parvarchaeota</taxon>
        <taxon>Candidatus Acidifodinimicrobiaceae</taxon>
        <taxon>Candidatus Acidifodinimicrobium</taxon>
    </lineage>
</organism>
<dbReference type="PANTHER" id="PTHR13504:SF38">
    <property type="entry name" value="FIDO DOMAIN-CONTAINING PROTEIN"/>
    <property type="match status" value="1"/>
</dbReference>
<evidence type="ECO:0000313" key="2">
    <source>
        <dbReference type="EMBL" id="MBE5728472.1"/>
    </source>
</evidence>
<dbReference type="Pfam" id="PF02661">
    <property type="entry name" value="Fic"/>
    <property type="match status" value="1"/>
</dbReference>
<dbReference type="AlphaFoldDB" id="A0A8T3URB2"/>
<reference evidence="2 3" key="1">
    <citation type="submission" date="2020-09" db="EMBL/GenBank/DDBJ databases">
        <title>Genomic characterization of a novel Parvarchaeota family in acid mine drainage sediments.</title>
        <authorList>
            <person name="Luo Z.-H."/>
        </authorList>
    </citation>
    <scope>NUCLEOTIDE SEQUENCE [LARGE SCALE GENOMIC DNA]</scope>
    <source>
        <strain evidence="2">MAS1_bins.189</strain>
    </source>
</reference>
<dbReference type="Proteomes" id="UP000718571">
    <property type="component" value="Unassembled WGS sequence"/>
</dbReference>
<gene>
    <name evidence="2" type="ORF">IHE51_01280</name>
</gene>
<evidence type="ECO:0000259" key="1">
    <source>
        <dbReference type="PROSITE" id="PS51459"/>
    </source>
</evidence>
<dbReference type="InterPro" id="IPR040198">
    <property type="entry name" value="Fido_containing"/>
</dbReference>
<sequence length="293" mass="34955">MVSIKRKVEKGRTYYYLRHTYRENGKVLAKEKYLGSKLPKDVEKIKKEFIFDIYSEKWFSKFEAIRKNYLRKIRETPKSEREKNTEVFSIRFTYDTQRIEGSKLTLRETANLIEGGISPPNRPIHDIKEAEAHQRIFKKMLSIDRDLSQNLLLDWHRELFSGTKPDIAGKLRVSDVRISGGRFVPPTNLEIYALVKEFFSWYERNKNKINPVELAALVHLKLVTIHPFAYGNGRISRLAMNFVLNRHGFPMMNIEYENRNSYYKALERSQIKKEDSIFLIWFFKRYLRENSKK</sequence>
<dbReference type="SUPFAM" id="SSF140931">
    <property type="entry name" value="Fic-like"/>
    <property type="match status" value="1"/>
</dbReference>
<dbReference type="InterPro" id="IPR036597">
    <property type="entry name" value="Fido-like_dom_sf"/>
</dbReference>